<reference evidence="2 3" key="1">
    <citation type="journal article" date="2018" name="PLoS ONE">
        <title>The draft genome of Kipferlia bialata reveals reductive genome evolution in fornicate parasites.</title>
        <authorList>
            <person name="Tanifuji G."/>
            <person name="Takabayashi S."/>
            <person name="Kume K."/>
            <person name="Takagi M."/>
            <person name="Nakayama T."/>
            <person name="Kamikawa R."/>
            <person name="Inagaki Y."/>
            <person name="Hashimoto T."/>
        </authorList>
    </citation>
    <scope>NUCLEOTIDE SEQUENCE [LARGE SCALE GENOMIC DNA]</scope>
    <source>
        <strain evidence="2">NY0173</strain>
    </source>
</reference>
<sequence>TTQYHMMTQGEALREIERQGEGEVDYEGREGEGEGEGDSLSCHATPHALDRPSPAPFPMGSPGVPSPSPSPSTSRMPRMHALHKVESGREGGSPKLHIRKKGVRSNTKGTKGTKRNNTVPERESERVGGGERERESRRKTHKKVEFGVPTSIQRSIPTGERGIKGVEGERERSPRVTRRLKREVLAGFTTDQL</sequence>
<protein>
    <submittedName>
        <fullName evidence="2">Uncharacterized protein</fullName>
    </submittedName>
</protein>
<feature type="compositionally biased region" description="Basic and acidic residues" evidence="1">
    <location>
        <begin position="161"/>
        <end position="174"/>
    </location>
</feature>
<dbReference type="Proteomes" id="UP000265618">
    <property type="component" value="Unassembled WGS sequence"/>
</dbReference>
<dbReference type="EMBL" id="BDIP01005762">
    <property type="protein sequence ID" value="GCA63980.1"/>
    <property type="molecule type" value="Genomic_DNA"/>
</dbReference>
<feature type="compositionally biased region" description="Pro residues" evidence="1">
    <location>
        <begin position="53"/>
        <end position="70"/>
    </location>
</feature>
<comment type="caution">
    <text evidence="2">The sequence shown here is derived from an EMBL/GenBank/DDBJ whole genome shotgun (WGS) entry which is preliminary data.</text>
</comment>
<feature type="non-terminal residue" evidence="2">
    <location>
        <position position="1"/>
    </location>
</feature>
<gene>
    <name evidence="2" type="ORF">KIPB_012759</name>
</gene>
<proteinExistence type="predicted"/>
<accession>A0A391NTR6</accession>
<keyword evidence="3" id="KW-1185">Reference proteome</keyword>
<organism evidence="2 3">
    <name type="scientific">Kipferlia bialata</name>
    <dbReference type="NCBI Taxonomy" id="797122"/>
    <lineage>
        <taxon>Eukaryota</taxon>
        <taxon>Metamonada</taxon>
        <taxon>Carpediemonas-like organisms</taxon>
        <taxon>Kipferlia</taxon>
    </lineage>
</organism>
<feature type="compositionally biased region" description="Basic and acidic residues" evidence="1">
    <location>
        <begin position="120"/>
        <end position="136"/>
    </location>
</feature>
<feature type="compositionally biased region" description="Low complexity" evidence="1">
    <location>
        <begin position="106"/>
        <end position="118"/>
    </location>
</feature>
<evidence type="ECO:0000256" key="1">
    <source>
        <dbReference type="SAM" id="MobiDB-lite"/>
    </source>
</evidence>
<evidence type="ECO:0000313" key="2">
    <source>
        <dbReference type="EMBL" id="GCA63980.1"/>
    </source>
</evidence>
<name>A0A391NTR6_9EUKA</name>
<feature type="region of interest" description="Disordered" evidence="1">
    <location>
        <begin position="1"/>
        <end position="175"/>
    </location>
</feature>
<feature type="compositionally biased region" description="Basic and acidic residues" evidence="1">
    <location>
        <begin position="12"/>
        <end position="32"/>
    </location>
</feature>
<dbReference type="AlphaFoldDB" id="A0A391NTR6"/>
<evidence type="ECO:0000313" key="3">
    <source>
        <dbReference type="Proteomes" id="UP000265618"/>
    </source>
</evidence>